<keyword evidence="1" id="KW-0472">Membrane</keyword>
<proteinExistence type="predicted"/>
<reference evidence="2" key="1">
    <citation type="submission" date="2020-08" db="EMBL/GenBank/DDBJ databases">
        <title>Multicomponent nature underlies the extraordinary mechanical properties of spider dragline silk.</title>
        <authorList>
            <person name="Kono N."/>
            <person name="Nakamura H."/>
            <person name="Mori M."/>
            <person name="Yoshida Y."/>
            <person name="Ohtoshi R."/>
            <person name="Malay A.D."/>
            <person name="Moran D.A.P."/>
            <person name="Tomita M."/>
            <person name="Numata K."/>
            <person name="Arakawa K."/>
        </authorList>
    </citation>
    <scope>NUCLEOTIDE SEQUENCE</scope>
</reference>
<evidence type="ECO:0000313" key="2">
    <source>
        <dbReference type="EMBL" id="GFU22554.1"/>
    </source>
</evidence>
<keyword evidence="1" id="KW-0812">Transmembrane</keyword>
<protein>
    <submittedName>
        <fullName evidence="2">Uncharacterized protein</fullName>
    </submittedName>
</protein>
<keyword evidence="3" id="KW-1185">Reference proteome</keyword>
<name>A0A8X6UK21_NEPPI</name>
<accession>A0A8X6UK21</accession>
<keyword evidence="1" id="KW-1133">Transmembrane helix</keyword>
<sequence>MQSTAFVNTFTPNEKAQKRESERSKLFVSRSYYKGKEKSKWQISRTIMSGIRRVMKDYGVWMVGISSIIVIHWAWFRLQQNELFVPREYRFNNPLVQKMEQFSNSVKGLFSNESKKTTSEE</sequence>
<organism evidence="2 3">
    <name type="scientific">Nephila pilipes</name>
    <name type="common">Giant wood spider</name>
    <name type="synonym">Nephila maculata</name>
    <dbReference type="NCBI Taxonomy" id="299642"/>
    <lineage>
        <taxon>Eukaryota</taxon>
        <taxon>Metazoa</taxon>
        <taxon>Ecdysozoa</taxon>
        <taxon>Arthropoda</taxon>
        <taxon>Chelicerata</taxon>
        <taxon>Arachnida</taxon>
        <taxon>Araneae</taxon>
        <taxon>Araneomorphae</taxon>
        <taxon>Entelegynae</taxon>
        <taxon>Araneoidea</taxon>
        <taxon>Nephilidae</taxon>
        <taxon>Nephila</taxon>
    </lineage>
</organism>
<gene>
    <name evidence="2" type="primary">NCL1_28871</name>
    <name evidence="2" type="ORF">NPIL_175441</name>
</gene>
<dbReference type="AlphaFoldDB" id="A0A8X6UK21"/>
<dbReference type="EMBL" id="BMAW01081025">
    <property type="protein sequence ID" value="GFU22554.1"/>
    <property type="molecule type" value="Genomic_DNA"/>
</dbReference>
<dbReference type="Proteomes" id="UP000887013">
    <property type="component" value="Unassembled WGS sequence"/>
</dbReference>
<feature type="transmembrane region" description="Helical" evidence="1">
    <location>
        <begin position="58"/>
        <end position="76"/>
    </location>
</feature>
<evidence type="ECO:0000313" key="3">
    <source>
        <dbReference type="Proteomes" id="UP000887013"/>
    </source>
</evidence>
<evidence type="ECO:0000256" key="1">
    <source>
        <dbReference type="SAM" id="Phobius"/>
    </source>
</evidence>
<dbReference type="OrthoDB" id="6434695at2759"/>
<comment type="caution">
    <text evidence="2">The sequence shown here is derived from an EMBL/GenBank/DDBJ whole genome shotgun (WGS) entry which is preliminary data.</text>
</comment>